<evidence type="ECO:0000259" key="4">
    <source>
        <dbReference type="SMART" id="SM00967"/>
    </source>
</evidence>
<dbReference type="SMART" id="SM00967">
    <property type="entry name" value="SpoU_sub_bind"/>
    <property type="match status" value="1"/>
</dbReference>
<proteinExistence type="inferred from homology"/>
<dbReference type="GO" id="GO:0003723">
    <property type="term" value="F:RNA binding"/>
    <property type="evidence" value="ECO:0007669"/>
    <property type="project" value="InterPro"/>
</dbReference>
<dbReference type="InterPro" id="IPR029028">
    <property type="entry name" value="Alpha/beta_knot_MTases"/>
</dbReference>
<dbReference type="GO" id="GO:0005737">
    <property type="term" value="C:cytoplasm"/>
    <property type="evidence" value="ECO:0007669"/>
    <property type="project" value="UniProtKB-ARBA"/>
</dbReference>
<dbReference type="InterPro" id="IPR001537">
    <property type="entry name" value="SpoU_MeTrfase"/>
</dbReference>
<dbReference type="OrthoDB" id="9794400at2"/>
<dbReference type="GO" id="GO:0032259">
    <property type="term" value="P:methylation"/>
    <property type="evidence" value="ECO:0007669"/>
    <property type="project" value="UniProtKB-KW"/>
</dbReference>
<dbReference type="Pfam" id="PF22435">
    <property type="entry name" value="MRM3-like_sub_bind"/>
    <property type="match status" value="1"/>
</dbReference>
<evidence type="ECO:0000313" key="5">
    <source>
        <dbReference type="EMBL" id="PNU01332.1"/>
    </source>
</evidence>
<dbReference type="GO" id="GO:0008173">
    <property type="term" value="F:RNA methyltransferase activity"/>
    <property type="evidence" value="ECO:0007669"/>
    <property type="project" value="InterPro"/>
</dbReference>
<dbReference type="SUPFAM" id="SSF75217">
    <property type="entry name" value="alpha/beta knot"/>
    <property type="match status" value="1"/>
</dbReference>
<evidence type="ECO:0000256" key="2">
    <source>
        <dbReference type="ARBA" id="ARBA00022603"/>
    </source>
</evidence>
<comment type="similarity">
    <text evidence="1">Belongs to the class IV-like SAM-binding methyltransferase superfamily. RNA methyltransferase TrmH family.</text>
</comment>
<dbReference type="InterPro" id="IPR004441">
    <property type="entry name" value="rRNA_MeTrfase_TrmH"/>
</dbReference>
<dbReference type="Gene3D" id="3.30.1330.30">
    <property type="match status" value="1"/>
</dbReference>
<dbReference type="Proteomes" id="UP000236151">
    <property type="component" value="Unassembled WGS sequence"/>
</dbReference>
<keyword evidence="6" id="KW-1185">Reference proteome</keyword>
<keyword evidence="3 5" id="KW-0808">Transferase</keyword>
<gene>
    <name evidence="5" type="ORF">CDQ84_01305</name>
</gene>
<keyword evidence="2 5" id="KW-0489">Methyltransferase</keyword>
<reference evidence="6" key="1">
    <citation type="submission" date="2017-06" db="EMBL/GenBank/DDBJ databases">
        <title>Investigating the central metabolism of Clostridium thermosuccinogenes.</title>
        <authorList>
            <person name="Koendjbiharie J.G."/>
            <person name="Van Kranenburg R."/>
            <person name="Vriesendorp B."/>
        </authorList>
    </citation>
    <scope>NUCLEOTIDE SEQUENCE [LARGE SCALE GENOMIC DNA]</scope>
    <source>
        <strain evidence="6">DSM 5806</strain>
    </source>
</reference>
<dbReference type="RefSeq" id="WP_103079912.1">
    <property type="nucleotide sequence ID" value="NZ_CP021850.1"/>
</dbReference>
<sequence length="268" mass="29263">MNIITSSQNPVVKEVKSLKIRKHRDEKGLFFIEGTRFVEEALKEKAGICKIVITDAFHANPANGELLNRIKSAGYETYILSDRLFREISDTENPQGILAVIRRKTYSLEDILSGSSFLLILDSLQDPGNLGTIIRTADAAGIDGVILSKGSVDLYNPKVLRSTMGSVFHVPALYTDDLMKAIGIVKSAGFKVYAAHLKGKTSYFDVDLKKNIAVIIGNEANGIREEVAEQADMLVKIPMSGKAESLNASVAAGLLMYEVVRSRLKGDS</sequence>
<dbReference type="InterPro" id="IPR029026">
    <property type="entry name" value="tRNA_m1G_MTases_N"/>
</dbReference>
<dbReference type="EMBL" id="NIOJ01000002">
    <property type="protein sequence ID" value="PNU01332.1"/>
    <property type="molecule type" value="Genomic_DNA"/>
</dbReference>
<name>A0A2K2FRC2_9CLOT</name>
<accession>A0A2K2FRC2</accession>
<evidence type="ECO:0000256" key="1">
    <source>
        <dbReference type="ARBA" id="ARBA00007228"/>
    </source>
</evidence>
<comment type="caution">
    <text evidence="5">The sequence shown here is derived from an EMBL/GenBank/DDBJ whole genome shotgun (WGS) entry which is preliminary data.</text>
</comment>
<evidence type="ECO:0000256" key="3">
    <source>
        <dbReference type="ARBA" id="ARBA00022679"/>
    </source>
</evidence>
<dbReference type="Gene3D" id="3.40.1280.10">
    <property type="match status" value="1"/>
</dbReference>
<dbReference type="GO" id="GO:0006396">
    <property type="term" value="P:RNA processing"/>
    <property type="evidence" value="ECO:0007669"/>
    <property type="project" value="InterPro"/>
</dbReference>
<dbReference type="InterPro" id="IPR013123">
    <property type="entry name" value="SpoU_subst-bd"/>
</dbReference>
<dbReference type="PANTHER" id="PTHR43191:SF2">
    <property type="entry name" value="RRNA METHYLTRANSFERASE 3, MITOCHONDRIAL"/>
    <property type="match status" value="1"/>
</dbReference>
<organism evidence="5 6">
    <name type="scientific">Clostridium thermosuccinogenes</name>
    <dbReference type="NCBI Taxonomy" id="84032"/>
    <lineage>
        <taxon>Bacteria</taxon>
        <taxon>Bacillati</taxon>
        <taxon>Bacillota</taxon>
        <taxon>Clostridia</taxon>
        <taxon>Eubacteriales</taxon>
        <taxon>Clostridiaceae</taxon>
        <taxon>Clostridium</taxon>
    </lineage>
</organism>
<dbReference type="KEGG" id="cthd:CDO33_04430"/>
<dbReference type="InterPro" id="IPR053888">
    <property type="entry name" value="MRM3-like_sub_bind"/>
</dbReference>
<dbReference type="AlphaFoldDB" id="A0A2K2FRC2"/>
<dbReference type="Pfam" id="PF00588">
    <property type="entry name" value="SpoU_methylase"/>
    <property type="match status" value="1"/>
</dbReference>
<evidence type="ECO:0000313" key="6">
    <source>
        <dbReference type="Proteomes" id="UP000236151"/>
    </source>
</evidence>
<dbReference type="InterPro" id="IPR029064">
    <property type="entry name" value="Ribosomal_eL30-like_sf"/>
</dbReference>
<dbReference type="PANTHER" id="PTHR43191">
    <property type="entry name" value="RRNA METHYLTRANSFERASE 3"/>
    <property type="match status" value="1"/>
</dbReference>
<dbReference type="NCBIfam" id="TIGR00186">
    <property type="entry name" value="rRNA_methyl_3"/>
    <property type="match status" value="1"/>
</dbReference>
<dbReference type="InterPro" id="IPR051259">
    <property type="entry name" value="rRNA_Methyltransferase"/>
</dbReference>
<dbReference type="CDD" id="cd18095">
    <property type="entry name" value="SpoU-like_rRNA-MTase"/>
    <property type="match status" value="1"/>
</dbReference>
<dbReference type="SUPFAM" id="SSF55315">
    <property type="entry name" value="L30e-like"/>
    <property type="match status" value="1"/>
</dbReference>
<feature type="domain" description="RNA 2-O ribose methyltransferase substrate binding" evidence="4">
    <location>
        <begin position="31"/>
        <end position="107"/>
    </location>
</feature>
<protein>
    <submittedName>
        <fullName evidence="5">23S rRNA (Guanosine(2251)-2'-O)-methyltransferase RlmB</fullName>
    </submittedName>
</protein>